<dbReference type="RefSeq" id="WP_096716916.1">
    <property type="nucleotide sequence ID" value="NZ_MTZV01000002.1"/>
</dbReference>
<dbReference type="Proteomes" id="UP000218022">
    <property type="component" value="Unassembled WGS sequence"/>
</dbReference>
<evidence type="ECO:0000313" key="1">
    <source>
        <dbReference type="EMBL" id="PCE27518.1"/>
    </source>
</evidence>
<protein>
    <submittedName>
        <fullName evidence="1">Uncharacterized protein</fullName>
    </submittedName>
</protein>
<proteinExistence type="predicted"/>
<gene>
    <name evidence="1" type="ORF">BWP39_03170</name>
</gene>
<reference evidence="1 2" key="1">
    <citation type="submission" date="2017-01" db="EMBL/GenBank/DDBJ databases">
        <title>Whole-Genome Shotgun Sequencing of Two beta-Proteobacterial Species in Search of the Bulgecin Biosynthetic Cluster.</title>
        <authorList>
            <person name="Horsman M.E."/>
            <person name="Marous D.R."/>
            <person name="Li R."/>
            <person name="Oliver R.A."/>
            <person name="Byun B."/>
            <person name="Emrich S.J."/>
            <person name="Boggess B."/>
            <person name="Townsend C.A."/>
            <person name="Mobashery S."/>
        </authorList>
    </citation>
    <scope>NUCLEOTIDE SEQUENCE [LARGE SCALE GENOMIC DNA]</scope>
    <source>
        <strain evidence="1 2">ATCC 31363</strain>
    </source>
</reference>
<sequence length="289" mass="32451">MPGDIKIKIQRAAEAGPDMRKPQYPGGYEPPAEGVAWARFIGYIELGQHECMRDGALVYRDRARMVFELGGQSHPGRLVDGVRTPHVISVETDIDLSPSARFLDTFSRMNFENRATHMTELLGDQFVVYVKHVPLKSASGVYATLEASKGYLIYPAKGRHEDSGPVVCIPVVPRTYRLVLFAWASADMQDWYDLYISGEWPAVLDENTGDVVRPARSKNILQERIMSARNWPEHSLAAVAMLGPDPHEPTAEELERQRAEDMEENCRHINEAIDKAIAAARTTYRKGKT</sequence>
<dbReference type="AlphaFoldDB" id="A0A2A4F4F4"/>
<evidence type="ECO:0000313" key="2">
    <source>
        <dbReference type="Proteomes" id="UP000218022"/>
    </source>
</evidence>
<name>A0A2A4F4F4_9BURK</name>
<organism evidence="1 2">
    <name type="scientific">Paraburkholderia acidicola</name>
    <dbReference type="NCBI Taxonomy" id="1912599"/>
    <lineage>
        <taxon>Bacteria</taxon>
        <taxon>Pseudomonadati</taxon>
        <taxon>Pseudomonadota</taxon>
        <taxon>Betaproteobacteria</taxon>
        <taxon>Burkholderiales</taxon>
        <taxon>Burkholderiaceae</taxon>
        <taxon>Paraburkholderia</taxon>
    </lineage>
</organism>
<dbReference type="EMBL" id="MTZV01000002">
    <property type="protein sequence ID" value="PCE27518.1"/>
    <property type="molecule type" value="Genomic_DNA"/>
</dbReference>
<accession>A0A2A4F4F4</accession>
<comment type="caution">
    <text evidence="1">The sequence shown here is derived from an EMBL/GenBank/DDBJ whole genome shotgun (WGS) entry which is preliminary data.</text>
</comment>